<sequence>MRVPLKDSFRVLRDPVAGIWVRRAAEGGRLDRGLGARLFGGDVAVDLGTANTRIFVRGEGVSLFEPSVVTVEVATERLLAVGAAARKMLGRAPGNIAVVRPLRRGVIANFELTAQMLSHFISQVRRPLLSSLIGPRVVVCVPSEATRVEIRALREAVEFSGAREVFVVEEPLAAAIGAGLPVSEPRGSMVVDLGAGKTEVAVISLGGIVTRSFIRIGGEDLDRAIATYIQREHKLTVGPVSAERLKMELGSALPPGEERSVEVRGRSLLSGFPQTITVSGGEIREAIGVQVEAIVAAVRDTLDRTPPDLASDIMDVGMVLTGGGALLRRLDERLRRETGVPVHVADDPLECVTLGAGRALEEMDHHHSSLLPGD</sequence>
<dbReference type="GO" id="GO:0008360">
    <property type="term" value="P:regulation of cell shape"/>
    <property type="evidence" value="ECO:0007669"/>
    <property type="project" value="UniProtKB-UniRule"/>
</dbReference>
<dbReference type="Pfam" id="PF06723">
    <property type="entry name" value="MreB_Mbl"/>
    <property type="match status" value="1"/>
</dbReference>
<dbReference type="RefSeq" id="WP_132688580.1">
    <property type="nucleotide sequence ID" value="NZ_SKBU01000006.1"/>
</dbReference>
<dbReference type="PANTHER" id="PTHR42749">
    <property type="entry name" value="CELL SHAPE-DETERMINING PROTEIN MREB"/>
    <property type="match status" value="1"/>
</dbReference>
<dbReference type="NCBIfam" id="TIGR00904">
    <property type="entry name" value="mreB"/>
    <property type="match status" value="1"/>
</dbReference>
<feature type="binding site" evidence="6">
    <location>
        <begin position="323"/>
        <end position="326"/>
    </location>
    <ligand>
        <name>ATP</name>
        <dbReference type="ChEBI" id="CHEBI:30616"/>
    </ligand>
</feature>
<comment type="caution">
    <text evidence="7">The sequence shown here is derived from an EMBL/GenBank/DDBJ whole genome shotgun (WGS) entry which is preliminary data.</text>
</comment>
<protein>
    <recommendedName>
        <fullName evidence="6">Cell shape-determining protein MreB</fullName>
    </recommendedName>
</protein>
<keyword evidence="3 6" id="KW-0067">ATP-binding</keyword>
<dbReference type="NCBIfam" id="NF010539">
    <property type="entry name" value="PRK13927.1"/>
    <property type="match status" value="1"/>
</dbReference>
<dbReference type="AlphaFoldDB" id="A0A4R1BQM4"/>
<name>A0A4R1BQM4_9ACTN</name>
<dbReference type="OrthoDB" id="9768127at2"/>
<dbReference type="Gene3D" id="3.30.420.40">
    <property type="match status" value="3"/>
</dbReference>
<evidence type="ECO:0000256" key="5">
    <source>
        <dbReference type="ARBA" id="ARBA00023458"/>
    </source>
</evidence>
<dbReference type="GO" id="GO:0000902">
    <property type="term" value="P:cell morphogenesis"/>
    <property type="evidence" value="ECO:0007669"/>
    <property type="project" value="InterPro"/>
</dbReference>
<comment type="similarity">
    <text evidence="5 6">Belongs to the FtsA/MreB family.</text>
</comment>
<gene>
    <name evidence="6" type="primary">mreB</name>
    <name evidence="7" type="ORF">E0L93_03615</name>
</gene>
<comment type="function">
    <text evidence="6">Forms membrane-associated dynamic filaments that are essential for cell shape determination. Acts by regulating cell wall synthesis and cell elongation, and thus cell shape. A feedback loop between cell geometry and MreB localization may maintain elongated cell shape by targeting cell wall growth to regions of negative cell wall curvature.</text>
</comment>
<keyword evidence="8" id="KW-1185">Reference proteome</keyword>
<evidence type="ECO:0000256" key="6">
    <source>
        <dbReference type="HAMAP-Rule" id="MF_02207"/>
    </source>
</evidence>
<dbReference type="GO" id="GO:0005524">
    <property type="term" value="F:ATP binding"/>
    <property type="evidence" value="ECO:0007669"/>
    <property type="project" value="UniProtKB-KW"/>
</dbReference>
<organism evidence="7 8">
    <name type="scientific">Rubrobacter taiwanensis</name>
    <dbReference type="NCBI Taxonomy" id="185139"/>
    <lineage>
        <taxon>Bacteria</taxon>
        <taxon>Bacillati</taxon>
        <taxon>Actinomycetota</taxon>
        <taxon>Rubrobacteria</taxon>
        <taxon>Rubrobacterales</taxon>
        <taxon>Rubrobacteraceae</taxon>
        <taxon>Rubrobacter</taxon>
    </lineage>
</organism>
<evidence type="ECO:0000313" key="8">
    <source>
        <dbReference type="Proteomes" id="UP000295244"/>
    </source>
</evidence>
<feature type="binding site" evidence="6">
    <location>
        <begin position="49"/>
        <end position="51"/>
    </location>
    <ligand>
        <name>ATP</name>
        <dbReference type="ChEBI" id="CHEBI:30616"/>
    </ligand>
</feature>
<feature type="binding site" evidence="6">
    <location>
        <begin position="243"/>
        <end position="246"/>
    </location>
    <ligand>
        <name>ATP</name>
        <dbReference type="ChEBI" id="CHEBI:30616"/>
    </ligand>
</feature>
<keyword evidence="1 6" id="KW-0963">Cytoplasm</keyword>
<proteinExistence type="inferred from homology"/>
<dbReference type="InterPro" id="IPR004753">
    <property type="entry name" value="MreB"/>
</dbReference>
<evidence type="ECO:0000313" key="7">
    <source>
        <dbReference type="EMBL" id="TCJ20043.1"/>
    </source>
</evidence>
<comment type="subcellular location">
    <subcellularLocation>
        <location evidence="6">Cytoplasm</location>
    </subcellularLocation>
    <text evidence="6">Membrane-associated.</text>
</comment>
<comment type="caution">
    <text evidence="6">Lacks conserved residue(s) required for the propagation of feature annotation.</text>
</comment>
<dbReference type="CDD" id="cd10225">
    <property type="entry name" value="ASKHA_NBD_MreB-like"/>
    <property type="match status" value="1"/>
</dbReference>
<comment type="subunit">
    <text evidence="6">Forms polymers.</text>
</comment>
<keyword evidence="2 6" id="KW-0547">Nucleotide-binding</keyword>
<dbReference type="HAMAP" id="MF_02207">
    <property type="entry name" value="MreB"/>
    <property type="match status" value="1"/>
</dbReference>
<dbReference type="PANTHER" id="PTHR42749:SF1">
    <property type="entry name" value="CELL SHAPE-DETERMINING PROTEIN MREB"/>
    <property type="match status" value="1"/>
</dbReference>
<evidence type="ECO:0000256" key="4">
    <source>
        <dbReference type="ARBA" id="ARBA00022960"/>
    </source>
</evidence>
<dbReference type="InterPro" id="IPR056546">
    <property type="entry name" value="MreB_MamK-like"/>
</dbReference>
<evidence type="ECO:0000256" key="3">
    <source>
        <dbReference type="ARBA" id="ARBA00022840"/>
    </source>
</evidence>
<dbReference type="Proteomes" id="UP000295244">
    <property type="component" value="Unassembled WGS sequence"/>
</dbReference>
<dbReference type="InterPro" id="IPR043129">
    <property type="entry name" value="ATPase_NBD"/>
</dbReference>
<accession>A0A4R1BQM4</accession>
<dbReference type="PRINTS" id="PR01652">
    <property type="entry name" value="SHAPEPROTEIN"/>
</dbReference>
<dbReference type="EMBL" id="SKBU01000006">
    <property type="protein sequence ID" value="TCJ20043.1"/>
    <property type="molecule type" value="Genomic_DNA"/>
</dbReference>
<keyword evidence="4 6" id="KW-0133">Cell shape</keyword>
<dbReference type="SUPFAM" id="SSF53067">
    <property type="entry name" value="Actin-like ATPase domain"/>
    <property type="match status" value="2"/>
</dbReference>
<reference evidence="7 8" key="1">
    <citation type="submission" date="2019-03" db="EMBL/GenBank/DDBJ databases">
        <title>Whole genome sequence of a novel Rubrobacter taiwanensis strain, isolated from Yellowstone National Park.</title>
        <authorList>
            <person name="Freed S."/>
            <person name="Ramaley R.F."/>
            <person name="Kyndt J.A."/>
        </authorList>
    </citation>
    <scope>NUCLEOTIDE SEQUENCE [LARGE SCALE GENOMIC DNA]</scope>
    <source>
        <strain evidence="7 8">Yellowstone</strain>
    </source>
</reference>
<evidence type="ECO:0000256" key="2">
    <source>
        <dbReference type="ARBA" id="ARBA00022741"/>
    </source>
</evidence>
<evidence type="ECO:0000256" key="1">
    <source>
        <dbReference type="ARBA" id="ARBA00022490"/>
    </source>
</evidence>
<dbReference type="GO" id="GO:0005737">
    <property type="term" value="C:cytoplasm"/>
    <property type="evidence" value="ECO:0007669"/>
    <property type="project" value="UniProtKB-SubCell"/>
</dbReference>